<name>A0A8H4R457_9AGAR</name>
<keyword evidence="2" id="KW-1185">Reference proteome</keyword>
<evidence type="ECO:0000313" key="2">
    <source>
        <dbReference type="Proteomes" id="UP000521872"/>
    </source>
</evidence>
<protein>
    <submittedName>
        <fullName evidence="1">Uncharacterized protein</fullName>
    </submittedName>
</protein>
<evidence type="ECO:0000313" key="1">
    <source>
        <dbReference type="EMBL" id="KAF4621984.1"/>
    </source>
</evidence>
<gene>
    <name evidence="1" type="ORF">D9613_009068</name>
</gene>
<sequence>MHSLLLKTTGPDAVNTVGDLRVVTTLKNTGNNTLKLFKHPHTVLSRFPTDNFDIIHKSSGALPYFKGVMVKYCLRAFDNENVYTVLAAGQTISVEHNLGQTYDFTNSGEGEYDINPRKVFYALNADSSISSFEAQTFSHSVKVSGVLAVSYPHLMA</sequence>
<proteinExistence type="predicted"/>
<dbReference type="AlphaFoldDB" id="A0A8H4R457"/>
<dbReference type="Proteomes" id="UP000521872">
    <property type="component" value="Unassembled WGS sequence"/>
</dbReference>
<organism evidence="1 2">
    <name type="scientific">Agrocybe pediades</name>
    <dbReference type="NCBI Taxonomy" id="84607"/>
    <lineage>
        <taxon>Eukaryota</taxon>
        <taxon>Fungi</taxon>
        <taxon>Dikarya</taxon>
        <taxon>Basidiomycota</taxon>
        <taxon>Agaricomycotina</taxon>
        <taxon>Agaricomycetes</taxon>
        <taxon>Agaricomycetidae</taxon>
        <taxon>Agaricales</taxon>
        <taxon>Agaricineae</taxon>
        <taxon>Strophariaceae</taxon>
        <taxon>Agrocybe</taxon>
    </lineage>
</organism>
<reference evidence="1 2" key="1">
    <citation type="submission" date="2019-12" db="EMBL/GenBank/DDBJ databases">
        <authorList>
            <person name="Floudas D."/>
            <person name="Bentzer J."/>
            <person name="Ahren D."/>
            <person name="Johansson T."/>
            <person name="Persson P."/>
            <person name="Tunlid A."/>
        </authorList>
    </citation>
    <scope>NUCLEOTIDE SEQUENCE [LARGE SCALE GENOMIC DNA]</scope>
    <source>
        <strain evidence="1 2">CBS 102.39</strain>
    </source>
</reference>
<accession>A0A8H4R457</accession>
<comment type="caution">
    <text evidence="1">The sequence shown here is derived from an EMBL/GenBank/DDBJ whole genome shotgun (WGS) entry which is preliminary data.</text>
</comment>
<dbReference type="EMBL" id="JAACJL010000002">
    <property type="protein sequence ID" value="KAF4621984.1"/>
    <property type="molecule type" value="Genomic_DNA"/>
</dbReference>
<dbReference type="Gene3D" id="2.60.40.2970">
    <property type="match status" value="1"/>
</dbReference>